<feature type="domain" description="Response regulatory" evidence="5">
    <location>
        <begin position="7"/>
        <end position="123"/>
    </location>
</feature>
<feature type="modified residue" description="4-aspartylphosphate" evidence="3">
    <location>
        <position position="58"/>
    </location>
</feature>
<dbReference type="InterPro" id="IPR039420">
    <property type="entry name" value="WalR-like"/>
</dbReference>
<proteinExistence type="predicted"/>
<evidence type="ECO:0000259" key="5">
    <source>
        <dbReference type="PROSITE" id="PS50110"/>
    </source>
</evidence>
<dbReference type="InterPro" id="IPR058245">
    <property type="entry name" value="NreC/VraR/RcsB-like_REC"/>
</dbReference>
<dbReference type="InterPro" id="IPR016032">
    <property type="entry name" value="Sig_transdc_resp-reg_C-effctor"/>
</dbReference>
<dbReference type="InterPro" id="IPR001789">
    <property type="entry name" value="Sig_transdc_resp-reg_receiver"/>
</dbReference>
<sequence>MTGTRIRVLLADDHVILRETLRECLQLEADFEVVADAPDGAQAVALCGRLRPDVLLLDVEMPGQPVDVTVPQVLMVSPGTRVIVLSMHESPDLVRELLALGIRGYLNKRVSRQHLVSVIRGCMREGDEVLISVSQFAALPGAGAQDGRISAREREVLTLVADALSNRQIAGRLSITEGTVKRHLRNVFEKLGAVSRIDAVNKAVDASLIAPPQPRSLPGRPVRQR</sequence>
<protein>
    <submittedName>
        <fullName evidence="6">Response regulator transcription factor</fullName>
    </submittedName>
</protein>
<dbReference type="Pfam" id="PF00072">
    <property type="entry name" value="Response_reg"/>
    <property type="match status" value="1"/>
</dbReference>
<evidence type="ECO:0000256" key="3">
    <source>
        <dbReference type="PROSITE-ProRule" id="PRU00169"/>
    </source>
</evidence>
<dbReference type="PRINTS" id="PR00038">
    <property type="entry name" value="HTHLUXR"/>
</dbReference>
<feature type="domain" description="HTH luxR-type" evidence="4">
    <location>
        <begin position="142"/>
        <end position="207"/>
    </location>
</feature>
<evidence type="ECO:0000259" key="4">
    <source>
        <dbReference type="PROSITE" id="PS50043"/>
    </source>
</evidence>
<organism evidence="6 7">
    <name type="scientific">Actinacidiphila acidipaludis</name>
    <dbReference type="NCBI Taxonomy" id="2873382"/>
    <lineage>
        <taxon>Bacteria</taxon>
        <taxon>Bacillati</taxon>
        <taxon>Actinomycetota</taxon>
        <taxon>Actinomycetes</taxon>
        <taxon>Kitasatosporales</taxon>
        <taxon>Streptomycetaceae</taxon>
        <taxon>Actinacidiphila</taxon>
    </lineage>
</organism>
<evidence type="ECO:0000256" key="2">
    <source>
        <dbReference type="ARBA" id="ARBA00023125"/>
    </source>
</evidence>
<reference evidence="6 7" key="1">
    <citation type="submission" date="2021-08" db="EMBL/GenBank/DDBJ databases">
        <title>WGS of actinomycetes from Thailand.</title>
        <authorList>
            <person name="Thawai C."/>
        </authorList>
    </citation>
    <scope>NUCLEOTIDE SEQUENCE [LARGE SCALE GENOMIC DNA]</scope>
    <source>
        <strain evidence="6 7">PLK6-54</strain>
    </source>
</reference>
<evidence type="ECO:0000256" key="1">
    <source>
        <dbReference type="ARBA" id="ARBA00022553"/>
    </source>
</evidence>
<accession>A0ABS7Q2B5</accession>
<dbReference type="Pfam" id="PF00196">
    <property type="entry name" value="GerE"/>
    <property type="match status" value="1"/>
</dbReference>
<dbReference type="Proteomes" id="UP000778578">
    <property type="component" value="Unassembled WGS sequence"/>
</dbReference>
<dbReference type="SMART" id="SM00448">
    <property type="entry name" value="REC"/>
    <property type="match status" value="1"/>
</dbReference>
<dbReference type="PROSITE" id="PS50043">
    <property type="entry name" value="HTH_LUXR_2"/>
    <property type="match status" value="1"/>
</dbReference>
<dbReference type="CDD" id="cd06170">
    <property type="entry name" value="LuxR_C_like"/>
    <property type="match status" value="1"/>
</dbReference>
<evidence type="ECO:0000313" key="7">
    <source>
        <dbReference type="Proteomes" id="UP000778578"/>
    </source>
</evidence>
<dbReference type="EMBL" id="JAINZZ010000005">
    <property type="protein sequence ID" value="MBY8877284.1"/>
    <property type="molecule type" value="Genomic_DNA"/>
</dbReference>
<dbReference type="SUPFAM" id="SSF46894">
    <property type="entry name" value="C-terminal effector domain of the bipartite response regulators"/>
    <property type="match status" value="1"/>
</dbReference>
<dbReference type="CDD" id="cd17535">
    <property type="entry name" value="REC_NarL-like"/>
    <property type="match status" value="1"/>
</dbReference>
<dbReference type="PROSITE" id="PS50110">
    <property type="entry name" value="RESPONSE_REGULATORY"/>
    <property type="match status" value="1"/>
</dbReference>
<keyword evidence="2" id="KW-0238">DNA-binding</keyword>
<comment type="caution">
    <text evidence="6">The sequence shown here is derived from an EMBL/GenBank/DDBJ whole genome shotgun (WGS) entry which is preliminary data.</text>
</comment>
<dbReference type="SUPFAM" id="SSF52172">
    <property type="entry name" value="CheY-like"/>
    <property type="match status" value="1"/>
</dbReference>
<dbReference type="SMART" id="SM00421">
    <property type="entry name" value="HTH_LUXR"/>
    <property type="match status" value="1"/>
</dbReference>
<evidence type="ECO:0000313" key="6">
    <source>
        <dbReference type="EMBL" id="MBY8877284.1"/>
    </source>
</evidence>
<dbReference type="RefSeq" id="WP_222961438.1">
    <property type="nucleotide sequence ID" value="NZ_JAINZZ010000005.1"/>
</dbReference>
<keyword evidence="1 3" id="KW-0597">Phosphoprotein</keyword>
<dbReference type="InterPro" id="IPR011006">
    <property type="entry name" value="CheY-like_superfamily"/>
</dbReference>
<name>A0ABS7Q2B5_9ACTN</name>
<dbReference type="Gene3D" id="3.40.50.2300">
    <property type="match status" value="1"/>
</dbReference>
<gene>
    <name evidence="6" type="ORF">K7862_06450</name>
</gene>
<dbReference type="PANTHER" id="PTHR43214">
    <property type="entry name" value="TWO-COMPONENT RESPONSE REGULATOR"/>
    <property type="match status" value="1"/>
</dbReference>
<dbReference type="InterPro" id="IPR000792">
    <property type="entry name" value="Tscrpt_reg_LuxR_C"/>
</dbReference>
<keyword evidence="7" id="KW-1185">Reference proteome</keyword>